<dbReference type="PANTHER" id="PTHR34512:SF30">
    <property type="entry name" value="OUTER MEMBRANE PROTEIN ASSEMBLY FACTOR BAMB"/>
    <property type="match status" value="1"/>
</dbReference>
<feature type="chain" id="PRO_5012096178" description="Pyrrolo-quinoline quinone repeat domain-containing protein" evidence="1">
    <location>
        <begin position="18"/>
        <end position="479"/>
    </location>
</feature>
<proteinExistence type="predicted"/>
<reference evidence="3 4" key="1">
    <citation type="submission" date="2016-02" db="EMBL/GenBank/DDBJ databases">
        <title>Genome analysis of coral dinoflagellate symbionts highlights evolutionary adaptations to a symbiotic lifestyle.</title>
        <authorList>
            <person name="Aranda M."/>
            <person name="Li Y."/>
            <person name="Liew Y.J."/>
            <person name="Baumgarten S."/>
            <person name="Simakov O."/>
            <person name="Wilson M."/>
            <person name="Piel J."/>
            <person name="Ashoor H."/>
            <person name="Bougouffa S."/>
            <person name="Bajic V.B."/>
            <person name="Ryu T."/>
            <person name="Ravasi T."/>
            <person name="Bayer T."/>
            <person name="Micklem G."/>
            <person name="Kim H."/>
            <person name="Bhak J."/>
            <person name="Lajeunesse T.C."/>
            <person name="Voolstra C.R."/>
        </authorList>
    </citation>
    <scope>NUCLEOTIDE SEQUENCE [LARGE SCALE GENOMIC DNA]</scope>
    <source>
        <strain evidence="3 4">CCMP2467</strain>
    </source>
</reference>
<keyword evidence="1" id="KW-0732">Signal</keyword>
<dbReference type="PANTHER" id="PTHR34512">
    <property type="entry name" value="CELL SURFACE PROTEIN"/>
    <property type="match status" value="1"/>
</dbReference>
<dbReference type="OrthoDB" id="410838at2759"/>
<evidence type="ECO:0000259" key="2">
    <source>
        <dbReference type="Pfam" id="PF13360"/>
    </source>
</evidence>
<dbReference type="InterPro" id="IPR015943">
    <property type="entry name" value="WD40/YVTN_repeat-like_dom_sf"/>
</dbReference>
<accession>A0A1Q9EQU7</accession>
<evidence type="ECO:0000313" key="3">
    <source>
        <dbReference type="EMBL" id="OLQ09813.1"/>
    </source>
</evidence>
<feature type="signal peptide" evidence="1">
    <location>
        <begin position="1"/>
        <end position="17"/>
    </location>
</feature>
<protein>
    <recommendedName>
        <fullName evidence="2">Pyrrolo-quinoline quinone repeat domain-containing protein</fullName>
    </recommendedName>
</protein>
<gene>
    <name evidence="3" type="ORF">AK812_SmicGene6550</name>
</gene>
<dbReference type="Pfam" id="PF13360">
    <property type="entry name" value="PQQ_2"/>
    <property type="match status" value="1"/>
</dbReference>
<evidence type="ECO:0000313" key="4">
    <source>
        <dbReference type="Proteomes" id="UP000186817"/>
    </source>
</evidence>
<name>A0A1Q9EQU7_SYMMI</name>
<feature type="domain" description="Pyrrolo-quinoline quinone repeat" evidence="2">
    <location>
        <begin position="82"/>
        <end position="218"/>
    </location>
</feature>
<dbReference type="OMA" id="DTHTIIA"/>
<evidence type="ECO:0000256" key="1">
    <source>
        <dbReference type="SAM" id="SignalP"/>
    </source>
</evidence>
<dbReference type="InterPro" id="IPR018391">
    <property type="entry name" value="PQQ_b-propeller_rpt"/>
</dbReference>
<dbReference type="SMART" id="SM00564">
    <property type="entry name" value="PQQ"/>
    <property type="match status" value="5"/>
</dbReference>
<dbReference type="SUPFAM" id="SSF50998">
    <property type="entry name" value="Quinoprotein alcohol dehydrogenase-like"/>
    <property type="match status" value="2"/>
</dbReference>
<dbReference type="Proteomes" id="UP000186817">
    <property type="component" value="Unassembled WGS sequence"/>
</dbReference>
<keyword evidence="4" id="KW-1185">Reference proteome</keyword>
<sequence length="479" mass="50169">MALLALAIAAVVLPATSQQHDCSILGCEADPSFHFQLLQYKMAAKTAQDHSEWIGKGGNLIRSGSTWAVPPVDLSKGPTWTWEAPLGGLVRGSPVVDSKGCIYQSTIDGQIVKFSQTGDVLWAISTEGISFPGNPVHLAGVLYNFGTDGQMLALDSNDGKKLWQTKACDMASGDTHTIIAGDGVVLASCLNKGEDKTFGSATMIVACNATDGQVMWKYRPDNGLYNWIGSIQSGDLLFSDMNGGVYRMSLKDGSLVWKVPAPAGATSTTGGLSGATNGLVYVTHNLDSPDGHVGLLSVYTAADGKPVWQRSFPKFPANSGPAIATGGDEPFVVIAIGTNPGFALGKGAALDLDPFDRNDTSGTQRHPSKAVAMDAKDGHTIWEYQFPDWHGAAAGDTPTHTCLPDSYANPSIAGDGAVFLAGMSGTVYRLLDKDRDGKFDPASGEVTTYDTGNAFQAAPAISDGILAVSPCNGLKVFLS</sequence>
<dbReference type="EMBL" id="LSRX01000090">
    <property type="protein sequence ID" value="OLQ09813.1"/>
    <property type="molecule type" value="Genomic_DNA"/>
</dbReference>
<dbReference type="AlphaFoldDB" id="A0A1Q9EQU7"/>
<dbReference type="Gene3D" id="2.130.10.10">
    <property type="entry name" value="YVTN repeat-like/Quinoprotein amine dehydrogenase"/>
    <property type="match status" value="2"/>
</dbReference>
<dbReference type="InterPro" id="IPR002372">
    <property type="entry name" value="PQQ_rpt_dom"/>
</dbReference>
<comment type="caution">
    <text evidence="3">The sequence shown here is derived from an EMBL/GenBank/DDBJ whole genome shotgun (WGS) entry which is preliminary data.</text>
</comment>
<organism evidence="3 4">
    <name type="scientific">Symbiodinium microadriaticum</name>
    <name type="common">Dinoflagellate</name>
    <name type="synonym">Zooxanthella microadriatica</name>
    <dbReference type="NCBI Taxonomy" id="2951"/>
    <lineage>
        <taxon>Eukaryota</taxon>
        <taxon>Sar</taxon>
        <taxon>Alveolata</taxon>
        <taxon>Dinophyceae</taxon>
        <taxon>Suessiales</taxon>
        <taxon>Symbiodiniaceae</taxon>
        <taxon>Symbiodinium</taxon>
    </lineage>
</organism>
<dbReference type="InterPro" id="IPR011047">
    <property type="entry name" value="Quinoprotein_ADH-like_sf"/>
</dbReference>